<dbReference type="KEGG" id="nao:Y958_01170"/>
<organism evidence="2 3">
    <name type="scientific">Nitrospirillum viridazoti CBAmc</name>
    <dbReference type="NCBI Taxonomy" id="1441467"/>
    <lineage>
        <taxon>Bacteria</taxon>
        <taxon>Pseudomonadati</taxon>
        <taxon>Pseudomonadota</taxon>
        <taxon>Alphaproteobacteria</taxon>
        <taxon>Rhodospirillales</taxon>
        <taxon>Azospirillaceae</taxon>
        <taxon>Nitrospirillum</taxon>
        <taxon>Nitrospirillum viridazoti</taxon>
    </lineage>
</organism>
<sequence>MAGGGGGGTGLGRRNVKGAGGGCHHGGGHAGFRIGGSGRLMRMHARSLVGVRPGTTPDNQDIATN</sequence>
<feature type="compositionally biased region" description="Gly residues" evidence="1">
    <location>
        <begin position="18"/>
        <end position="36"/>
    </location>
</feature>
<dbReference type="EMBL" id="CP022110">
    <property type="protein sequence ID" value="ASG19587.1"/>
    <property type="molecule type" value="Genomic_DNA"/>
</dbReference>
<proteinExistence type="predicted"/>
<protein>
    <submittedName>
        <fullName evidence="2">Uncharacterized protein</fullName>
    </submittedName>
</protein>
<keyword evidence="3" id="KW-1185">Reference proteome</keyword>
<feature type="compositionally biased region" description="Gly residues" evidence="1">
    <location>
        <begin position="1"/>
        <end position="11"/>
    </location>
</feature>
<feature type="region of interest" description="Disordered" evidence="1">
    <location>
        <begin position="1"/>
        <end position="36"/>
    </location>
</feature>
<name>A0A248JLI1_9PROT</name>
<dbReference type="AlphaFoldDB" id="A0A248JLI1"/>
<gene>
    <name evidence="2" type="ORF">Y958_01170</name>
</gene>
<evidence type="ECO:0000313" key="2">
    <source>
        <dbReference type="EMBL" id="ASG19587.1"/>
    </source>
</evidence>
<reference evidence="2 3" key="1">
    <citation type="submission" date="2017-06" db="EMBL/GenBank/DDBJ databases">
        <title>Complete genome sequence of Nitrospirillum amazonense strain CBAmC, an endophytic nitrogen-fixing and plant growth-promoting bacterium, isolated from sugarcane.</title>
        <authorList>
            <person name="Schwab S."/>
            <person name="dos Santos Teixeira K.R."/>
            <person name="Simoes Araujo J.L."/>
            <person name="Soares Vidal M."/>
            <person name="Borges de Freitas H.R."/>
            <person name="Rivello Crivelaro A.L."/>
            <person name="Bueno de Camargo Nunes A."/>
            <person name="dos Santos C.M."/>
            <person name="Palmeira da Silva Rosa D."/>
            <person name="da Silva Padilha D."/>
            <person name="da Silva E."/>
            <person name="Araujo Terra L."/>
            <person name="Soares Mendes V."/>
            <person name="Farinelli L."/>
            <person name="Magalhaes Cruz L."/>
            <person name="Baldani J.I."/>
        </authorList>
    </citation>
    <scope>NUCLEOTIDE SEQUENCE [LARGE SCALE GENOMIC DNA]</scope>
    <source>
        <strain evidence="2 3">CBAmC</strain>
    </source>
</reference>
<accession>A0A248JLI1</accession>
<evidence type="ECO:0000256" key="1">
    <source>
        <dbReference type="SAM" id="MobiDB-lite"/>
    </source>
</evidence>
<evidence type="ECO:0000313" key="3">
    <source>
        <dbReference type="Proteomes" id="UP000197153"/>
    </source>
</evidence>
<dbReference type="Proteomes" id="UP000197153">
    <property type="component" value="Chromosome 1"/>
</dbReference>